<dbReference type="STRING" id="1276246.SCULI_v1c04510"/>
<protein>
    <recommendedName>
        <fullName evidence="3">Lipoprotein</fullName>
    </recommendedName>
</protein>
<evidence type="ECO:0000313" key="2">
    <source>
        <dbReference type="Proteomes" id="UP000019267"/>
    </source>
</evidence>
<dbReference type="PROSITE" id="PS51257">
    <property type="entry name" value="PROKAR_LIPOPROTEIN"/>
    <property type="match status" value="1"/>
</dbReference>
<dbReference type="HOGENOM" id="CLU_1081450_0_0_14"/>
<dbReference type="RefSeq" id="WP_025363029.1">
    <property type="nucleotide sequence ID" value="NZ_CP006681.1"/>
</dbReference>
<dbReference type="PATRIC" id="fig|1276246.3.peg.450"/>
<evidence type="ECO:0008006" key="3">
    <source>
        <dbReference type="Google" id="ProtNLM"/>
    </source>
</evidence>
<dbReference type="KEGG" id="scq:SCULI_v1c04510"/>
<sequence length="257" mass="30073">MKKLLLTLTTAIVPITTITTVVSCSPDAEDLFFRNAEVIEEVTDLLKSIPKSQTLKEFKNDIEDTLNQYLETKNLTNKMKEFYVDDLYWVYTNNSKNKITQDSFVQQDFSTVNYVVKVDFEEKDGLEWESETEEFSIYNTSIKYEENRLHFDNALNTVDQRYEYETNESLFELKQEIVEEFSEQLATEFKDSNETAYNLMSGDFIADYHLKVEIEGIESVKDIDTSKRYDVKFLSGTAVDFGDNDFILEEVKFKKDN</sequence>
<evidence type="ECO:0000313" key="1">
    <source>
        <dbReference type="EMBL" id="AHI52792.1"/>
    </source>
</evidence>
<reference evidence="1 2" key="1">
    <citation type="journal article" date="2014" name="Genome Biol. Evol.">
        <title>Molecular evolution of the substrate utilization strategies and putative virulence factors in mosquito-associated Spiroplasma species.</title>
        <authorList>
            <person name="Chang T.H."/>
            <person name="Lo W.S."/>
            <person name="Ku C."/>
            <person name="Chen L.L."/>
            <person name="Kuo C.H."/>
        </authorList>
    </citation>
    <scope>NUCLEOTIDE SEQUENCE [LARGE SCALE GENOMIC DNA]</scope>
    <source>
        <strain evidence="1">AES-1</strain>
    </source>
</reference>
<name>W6A730_9MOLU</name>
<organism evidence="1 2">
    <name type="scientific">Spiroplasma culicicola AES-1</name>
    <dbReference type="NCBI Taxonomy" id="1276246"/>
    <lineage>
        <taxon>Bacteria</taxon>
        <taxon>Bacillati</taxon>
        <taxon>Mycoplasmatota</taxon>
        <taxon>Mollicutes</taxon>
        <taxon>Entomoplasmatales</taxon>
        <taxon>Spiroplasmataceae</taxon>
        <taxon>Spiroplasma</taxon>
    </lineage>
</organism>
<gene>
    <name evidence="1" type="ORF">SCULI_v1c04510</name>
</gene>
<keyword evidence="2" id="KW-1185">Reference proteome</keyword>
<dbReference type="AlphaFoldDB" id="W6A730"/>
<accession>W6A730</accession>
<dbReference type="Proteomes" id="UP000019267">
    <property type="component" value="Chromosome"/>
</dbReference>
<proteinExistence type="predicted"/>
<dbReference type="EMBL" id="CP006681">
    <property type="protein sequence ID" value="AHI52792.1"/>
    <property type="molecule type" value="Genomic_DNA"/>
</dbReference>
<dbReference type="OrthoDB" id="10016796at2"/>